<gene>
    <name evidence="1" type="ORF">L1987_53567</name>
</gene>
<reference evidence="1 2" key="2">
    <citation type="journal article" date="2022" name="Mol. Ecol. Resour.">
        <title>The genomes of chicory, endive, great burdock and yacon provide insights into Asteraceae paleo-polyploidization history and plant inulin production.</title>
        <authorList>
            <person name="Fan W."/>
            <person name="Wang S."/>
            <person name="Wang H."/>
            <person name="Wang A."/>
            <person name="Jiang F."/>
            <person name="Liu H."/>
            <person name="Zhao H."/>
            <person name="Xu D."/>
            <person name="Zhang Y."/>
        </authorList>
    </citation>
    <scope>NUCLEOTIDE SEQUENCE [LARGE SCALE GENOMIC DNA]</scope>
    <source>
        <strain evidence="2">cv. Yunnan</strain>
        <tissue evidence="1">Leaves</tissue>
    </source>
</reference>
<dbReference type="Proteomes" id="UP001056120">
    <property type="component" value="Linkage Group LG17"/>
</dbReference>
<dbReference type="EMBL" id="CM042034">
    <property type="protein sequence ID" value="KAI3763117.1"/>
    <property type="molecule type" value="Genomic_DNA"/>
</dbReference>
<sequence>MAGVNQQLEHDTSSIDEIARVNDSKEAEMELMIRSIYKDTICPMICADINRKHQNFLFMVREKFGLDLSTGMTWNLHDTESNLGSRSLQLKFLNGISTRVSTGKIIEGNEHKPFLVALVDGISGQIVTTGAEAEMEVEIVVLEGDSNDDKADNWTSDEFNVKIVRKWKGKNVLRGNTFVKLNEGIASVDKISFTHNSAWKGNSKCRIGARSSVNAGFPAHVKEAKTESFLVRDKRKDLYCKHEIPSLSDAVFQLKQIPHGGDRFERLSKAYIKTVMDLLTIHAINPQRLREILNVHPNTWKIIFNHAKMCKDDKGIYLYHYPSDGQKSKGVAFNISGQLVGIIAESHFVPCDKLPNDEREVAKKLVISASKNQWDASPMNEDQFLAYCFHDGQDPNPQSLPGFSSTRHYELYRELEGLCPSLRPEPQKNGSCKRLRMLFRVAIIIKVYLPKKGLDDFHAQKKRRLS</sequence>
<organism evidence="1 2">
    <name type="scientific">Smallanthus sonchifolius</name>
    <dbReference type="NCBI Taxonomy" id="185202"/>
    <lineage>
        <taxon>Eukaryota</taxon>
        <taxon>Viridiplantae</taxon>
        <taxon>Streptophyta</taxon>
        <taxon>Embryophyta</taxon>
        <taxon>Tracheophyta</taxon>
        <taxon>Spermatophyta</taxon>
        <taxon>Magnoliopsida</taxon>
        <taxon>eudicotyledons</taxon>
        <taxon>Gunneridae</taxon>
        <taxon>Pentapetalae</taxon>
        <taxon>asterids</taxon>
        <taxon>campanulids</taxon>
        <taxon>Asterales</taxon>
        <taxon>Asteraceae</taxon>
        <taxon>Asteroideae</taxon>
        <taxon>Heliantheae alliance</taxon>
        <taxon>Millerieae</taxon>
        <taxon>Smallanthus</taxon>
    </lineage>
</organism>
<protein>
    <submittedName>
        <fullName evidence="1">Uncharacterized protein</fullName>
    </submittedName>
</protein>
<reference evidence="2" key="1">
    <citation type="journal article" date="2022" name="Mol. Ecol. Resour.">
        <title>The genomes of chicory, endive, great burdock and yacon provide insights into Asteraceae palaeo-polyploidization history and plant inulin production.</title>
        <authorList>
            <person name="Fan W."/>
            <person name="Wang S."/>
            <person name="Wang H."/>
            <person name="Wang A."/>
            <person name="Jiang F."/>
            <person name="Liu H."/>
            <person name="Zhao H."/>
            <person name="Xu D."/>
            <person name="Zhang Y."/>
        </authorList>
    </citation>
    <scope>NUCLEOTIDE SEQUENCE [LARGE SCALE GENOMIC DNA]</scope>
    <source>
        <strain evidence="2">cv. Yunnan</strain>
    </source>
</reference>
<evidence type="ECO:0000313" key="2">
    <source>
        <dbReference type="Proteomes" id="UP001056120"/>
    </source>
</evidence>
<proteinExistence type="predicted"/>
<name>A0ACB9EWA0_9ASTR</name>
<comment type="caution">
    <text evidence="1">The sequence shown here is derived from an EMBL/GenBank/DDBJ whole genome shotgun (WGS) entry which is preliminary data.</text>
</comment>
<accession>A0ACB9EWA0</accession>
<evidence type="ECO:0000313" key="1">
    <source>
        <dbReference type="EMBL" id="KAI3763117.1"/>
    </source>
</evidence>
<keyword evidence="2" id="KW-1185">Reference proteome</keyword>